<feature type="transmembrane region" description="Helical" evidence="7">
    <location>
        <begin position="98"/>
        <end position="124"/>
    </location>
</feature>
<gene>
    <name evidence="9" type="ORF">J2S04_000156</name>
</gene>
<protein>
    <submittedName>
        <fullName evidence="9">Fucose permease</fullName>
    </submittedName>
</protein>
<dbReference type="InterPro" id="IPR036259">
    <property type="entry name" value="MFS_trans_sf"/>
</dbReference>
<feature type="transmembrane region" description="Helical" evidence="7">
    <location>
        <begin position="366"/>
        <end position="387"/>
    </location>
</feature>
<feature type="transmembrane region" description="Helical" evidence="7">
    <location>
        <begin position="281"/>
        <end position="299"/>
    </location>
</feature>
<dbReference type="SUPFAM" id="SSF103473">
    <property type="entry name" value="MFS general substrate transporter"/>
    <property type="match status" value="1"/>
</dbReference>
<feature type="domain" description="Major facilitator superfamily (MFS) profile" evidence="8">
    <location>
        <begin position="2"/>
        <end position="392"/>
    </location>
</feature>
<keyword evidence="4 7" id="KW-0812">Transmembrane</keyword>
<evidence type="ECO:0000256" key="6">
    <source>
        <dbReference type="ARBA" id="ARBA00023136"/>
    </source>
</evidence>
<evidence type="ECO:0000256" key="7">
    <source>
        <dbReference type="SAM" id="Phobius"/>
    </source>
</evidence>
<keyword evidence="5 7" id="KW-1133">Transmembrane helix</keyword>
<evidence type="ECO:0000256" key="2">
    <source>
        <dbReference type="ARBA" id="ARBA00008335"/>
    </source>
</evidence>
<evidence type="ECO:0000256" key="5">
    <source>
        <dbReference type="ARBA" id="ARBA00022989"/>
    </source>
</evidence>
<feature type="transmembrane region" description="Helical" evidence="7">
    <location>
        <begin position="46"/>
        <end position="67"/>
    </location>
</feature>
<feature type="transmembrane region" description="Helical" evidence="7">
    <location>
        <begin position="335"/>
        <end position="354"/>
    </location>
</feature>
<dbReference type="InterPro" id="IPR020846">
    <property type="entry name" value="MFS_dom"/>
</dbReference>
<keyword evidence="10" id="KW-1185">Reference proteome</keyword>
<dbReference type="PANTHER" id="PTHR23514:SF3">
    <property type="entry name" value="BYPASS OF STOP CODON PROTEIN 6"/>
    <property type="match status" value="1"/>
</dbReference>
<dbReference type="PROSITE" id="PS50850">
    <property type="entry name" value="MFS"/>
    <property type="match status" value="1"/>
</dbReference>
<reference evidence="9 10" key="1">
    <citation type="submission" date="2023-07" db="EMBL/GenBank/DDBJ databases">
        <title>Genomic Encyclopedia of Type Strains, Phase IV (KMG-IV): sequencing the most valuable type-strain genomes for metagenomic binning, comparative biology and taxonomic classification.</title>
        <authorList>
            <person name="Goeker M."/>
        </authorList>
    </citation>
    <scope>NUCLEOTIDE SEQUENCE [LARGE SCALE GENOMIC DNA]</scope>
    <source>
        <strain evidence="9 10">DSM 25924</strain>
    </source>
</reference>
<feature type="transmembrane region" description="Helical" evidence="7">
    <location>
        <begin position="167"/>
        <end position="186"/>
    </location>
</feature>
<sequence length="407" mass="44527">MSTLVYRLAFFLSLFGMFTFGAIDMTRGVAAPLMQSGWHLSYLQLGYLFTINSLGYLLGSFIAGWILDRFGISACSKAGAQLSSMGLIGVLQSPNYELAMVSFAFVGTGTGVLEIGVNGIVPLISREPSDNSRRFNTLHGFYGVGCVIFPVLAAWLMHRSGNWQSGYWLTSALMVTLFLATLFFPYRKVAPSKESPVKNTLKVTKQHSPWRSPVFFGFATALTVYVMIESGLASWLPTYMVHVHRTTLHVGSLYLTGFYFLFTCGRLSGQFWVHRLGEYRSIYLAGSLLLLSLLVTVCFPSTTVLLIVAGAGCSVIFPTVVAIASHAFPRNVGTVLGILFTAAGIGSLAINTIIGFLATELGLQKAFWIFPLLVAFVLLSVLATHLLDNRRRTAIEMAIRDTADYPI</sequence>
<evidence type="ECO:0000256" key="3">
    <source>
        <dbReference type="ARBA" id="ARBA00022448"/>
    </source>
</evidence>
<dbReference type="Pfam" id="PF07690">
    <property type="entry name" value="MFS_1"/>
    <property type="match status" value="1"/>
</dbReference>
<evidence type="ECO:0000259" key="8">
    <source>
        <dbReference type="PROSITE" id="PS50850"/>
    </source>
</evidence>
<name>A0ABT9LSK0_9BACL</name>
<dbReference type="Proteomes" id="UP001229209">
    <property type="component" value="Unassembled WGS sequence"/>
</dbReference>
<dbReference type="RefSeq" id="WP_306952682.1">
    <property type="nucleotide sequence ID" value="NZ_JAURUO010000001.1"/>
</dbReference>
<dbReference type="InterPro" id="IPR051788">
    <property type="entry name" value="MFS_Transporter"/>
</dbReference>
<comment type="similarity">
    <text evidence="2">Belongs to the major facilitator superfamily.</text>
</comment>
<evidence type="ECO:0000256" key="1">
    <source>
        <dbReference type="ARBA" id="ARBA00004651"/>
    </source>
</evidence>
<keyword evidence="3" id="KW-0813">Transport</keyword>
<comment type="subcellular location">
    <subcellularLocation>
        <location evidence="1">Cell membrane</location>
        <topology evidence="1">Multi-pass membrane protein</topology>
    </subcellularLocation>
</comment>
<dbReference type="Gene3D" id="1.20.1250.20">
    <property type="entry name" value="MFS general substrate transporter like domains"/>
    <property type="match status" value="2"/>
</dbReference>
<accession>A0ABT9LSK0</accession>
<feature type="transmembrane region" description="Helical" evidence="7">
    <location>
        <begin position="248"/>
        <end position="269"/>
    </location>
</feature>
<evidence type="ECO:0000256" key="4">
    <source>
        <dbReference type="ARBA" id="ARBA00022692"/>
    </source>
</evidence>
<dbReference type="InterPro" id="IPR011701">
    <property type="entry name" value="MFS"/>
</dbReference>
<dbReference type="EMBL" id="JAURUO010000001">
    <property type="protein sequence ID" value="MDP9727234.1"/>
    <property type="molecule type" value="Genomic_DNA"/>
</dbReference>
<feature type="transmembrane region" description="Helical" evidence="7">
    <location>
        <begin position="305"/>
        <end position="328"/>
    </location>
</feature>
<proteinExistence type="inferred from homology"/>
<keyword evidence="6 7" id="KW-0472">Membrane</keyword>
<feature type="transmembrane region" description="Helical" evidence="7">
    <location>
        <begin position="136"/>
        <end position="155"/>
    </location>
</feature>
<evidence type="ECO:0000313" key="9">
    <source>
        <dbReference type="EMBL" id="MDP9727234.1"/>
    </source>
</evidence>
<organism evidence="9 10">
    <name type="scientific">Alicyclobacillus tolerans</name>
    <dbReference type="NCBI Taxonomy" id="90970"/>
    <lineage>
        <taxon>Bacteria</taxon>
        <taxon>Bacillati</taxon>
        <taxon>Bacillota</taxon>
        <taxon>Bacilli</taxon>
        <taxon>Bacillales</taxon>
        <taxon>Alicyclobacillaceae</taxon>
        <taxon>Alicyclobacillus</taxon>
    </lineage>
</organism>
<dbReference type="PANTHER" id="PTHR23514">
    <property type="entry name" value="BYPASS OF STOP CODON PROTEIN 6"/>
    <property type="match status" value="1"/>
</dbReference>
<evidence type="ECO:0000313" key="10">
    <source>
        <dbReference type="Proteomes" id="UP001229209"/>
    </source>
</evidence>
<feature type="transmembrane region" description="Helical" evidence="7">
    <location>
        <begin position="214"/>
        <end position="236"/>
    </location>
</feature>
<comment type="caution">
    <text evidence="9">The sequence shown here is derived from an EMBL/GenBank/DDBJ whole genome shotgun (WGS) entry which is preliminary data.</text>
</comment>